<comment type="caution">
    <text evidence="1">The sequence shown here is derived from an EMBL/GenBank/DDBJ whole genome shotgun (WGS) entry which is preliminary data.</text>
</comment>
<dbReference type="RefSeq" id="WP_190954040.1">
    <property type="nucleotide sequence ID" value="NZ_JACJTU010000003.1"/>
</dbReference>
<dbReference type="EMBL" id="JACJTU010000003">
    <property type="protein sequence ID" value="MBD2733291.1"/>
    <property type="molecule type" value="Genomic_DNA"/>
</dbReference>
<dbReference type="Proteomes" id="UP000637383">
    <property type="component" value="Unassembled WGS sequence"/>
</dbReference>
<dbReference type="Pfam" id="PF08872">
    <property type="entry name" value="KGK"/>
    <property type="match status" value="1"/>
</dbReference>
<organism evidence="1 2">
    <name type="scientific">Nostoc paludosum FACHB-159</name>
    <dbReference type="NCBI Taxonomy" id="2692908"/>
    <lineage>
        <taxon>Bacteria</taxon>
        <taxon>Bacillati</taxon>
        <taxon>Cyanobacteriota</taxon>
        <taxon>Cyanophyceae</taxon>
        <taxon>Nostocales</taxon>
        <taxon>Nostocaceae</taxon>
        <taxon>Nostoc</taxon>
    </lineage>
</organism>
<evidence type="ECO:0000313" key="2">
    <source>
        <dbReference type="Proteomes" id="UP000637383"/>
    </source>
</evidence>
<evidence type="ECO:0000313" key="1">
    <source>
        <dbReference type="EMBL" id="MBD2733291.1"/>
    </source>
</evidence>
<reference evidence="1 2" key="1">
    <citation type="journal article" date="2020" name="ISME J.">
        <title>Comparative genomics reveals insights into cyanobacterial evolution and habitat adaptation.</title>
        <authorList>
            <person name="Chen M.Y."/>
            <person name="Teng W.K."/>
            <person name="Zhao L."/>
            <person name="Hu C.X."/>
            <person name="Zhou Y.K."/>
            <person name="Han B.P."/>
            <person name="Song L.R."/>
            <person name="Shu W.S."/>
        </authorList>
    </citation>
    <scope>NUCLEOTIDE SEQUENCE [LARGE SCALE GENOMIC DNA]</scope>
    <source>
        <strain evidence="1 2">FACHB-159</strain>
    </source>
</reference>
<keyword evidence="2" id="KW-1185">Reference proteome</keyword>
<gene>
    <name evidence="1" type="ORF">H6H03_05095</name>
</gene>
<accession>A0ABR8K3E4</accession>
<name>A0ABR8K3E4_9NOSO</name>
<proteinExistence type="predicted"/>
<sequence length="108" mass="12427">MNKICQILDCNTDVLLFNKDTYIVSKFKELITENFRRKFYTELKENSNSSVSIIFKKLCINEVEFPVENITWQSSSQGIKCSILRVGSTGWQGGTINIKVSTYSFIKL</sequence>
<protein>
    <submittedName>
        <fullName evidence="1">Uncharacterized protein</fullName>
    </submittedName>
</protein>
<dbReference type="InterPro" id="IPR014971">
    <property type="entry name" value="KGK"/>
</dbReference>